<reference evidence="8 11" key="2">
    <citation type="submission" date="2019-11" db="EMBL/GenBank/DDBJ databases">
        <title>Whole genome shotgun sequencing (WGS) data from Adlercreutzia equolifaciens ResAG-91, Eggerthella lenta MRI-F36, MRI-F37, MRI-F40, ResAG-49, ResAG-88, ResAG-121, ResAG-145, and Gordonibacter sp. ResAG-5, ResAG-26, ResAG-43, ResAG-50, ResAG-59.</title>
        <authorList>
            <person name="Stoll D.A."/>
            <person name="Danylec N."/>
            <person name="Franz C.M.A.P."/>
            <person name="Huch M."/>
        </authorList>
    </citation>
    <scope>NUCLEOTIDE SEQUENCE [LARGE SCALE GENOMIC DNA]</scope>
    <source>
        <strain evidence="8 11">ResAG-88</strain>
    </source>
</reference>
<comment type="subcellular location">
    <subcellularLocation>
        <location evidence="1">Cell membrane</location>
        <topology evidence="1">Multi-pass membrane protein</topology>
    </subcellularLocation>
</comment>
<evidence type="ECO:0000256" key="1">
    <source>
        <dbReference type="ARBA" id="ARBA00004651"/>
    </source>
</evidence>
<dbReference type="InterPro" id="IPR011701">
    <property type="entry name" value="MFS"/>
</dbReference>
<dbReference type="Proteomes" id="UP000253970">
    <property type="component" value="Unassembled WGS sequence"/>
</dbReference>
<feature type="transmembrane region" description="Helical" evidence="6">
    <location>
        <begin position="357"/>
        <end position="377"/>
    </location>
</feature>
<dbReference type="GO" id="GO:0022857">
    <property type="term" value="F:transmembrane transporter activity"/>
    <property type="evidence" value="ECO:0007669"/>
    <property type="project" value="InterPro"/>
</dbReference>
<dbReference type="AlphaFoldDB" id="A0A369MM74"/>
<feature type="transmembrane region" description="Helical" evidence="6">
    <location>
        <begin position="92"/>
        <end position="112"/>
    </location>
</feature>
<reference evidence="9 10" key="1">
    <citation type="journal article" date="2018" name="Elife">
        <title>Discovery and characterization of a prevalent human gut bacterial enzyme sufficient for the inactivation of a family of plant toxins.</title>
        <authorList>
            <person name="Koppel N."/>
            <person name="Bisanz J.E."/>
            <person name="Pandelia M.E."/>
            <person name="Turnbaugh P.J."/>
            <person name="Balskus E.P."/>
        </authorList>
    </citation>
    <scope>NUCLEOTIDE SEQUENCE [LARGE SCALE GENOMIC DNA]</scope>
    <source>
        <strain evidence="9 10">W1 BHI 6</strain>
    </source>
</reference>
<evidence type="ECO:0000256" key="3">
    <source>
        <dbReference type="ARBA" id="ARBA00022692"/>
    </source>
</evidence>
<dbReference type="RefSeq" id="WP_086414206.1">
    <property type="nucleotide sequence ID" value="NZ_CP021140.1"/>
</dbReference>
<evidence type="ECO:0000256" key="6">
    <source>
        <dbReference type="SAM" id="Phobius"/>
    </source>
</evidence>
<keyword evidence="3 6" id="KW-0812">Transmembrane</keyword>
<dbReference type="PANTHER" id="PTHR42718">
    <property type="entry name" value="MAJOR FACILITATOR SUPERFAMILY MULTIDRUG TRANSPORTER MFSC"/>
    <property type="match status" value="1"/>
</dbReference>
<keyword evidence="2" id="KW-0813">Transport</keyword>
<evidence type="ECO:0000259" key="7">
    <source>
        <dbReference type="PROSITE" id="PS50850"/>
    </source>
</evidence>
<feature type="transmembrane region" description="Helical" evidence="6">
    <location>
        <begin position="65"/>
        <end position="85"/>
    </location>
</feature>
<dbReference type="EMBL" id="WPOM01000024">
    <property type="protein sequence ID" value="MVN33731.1"/>
    <property type="molecule type" value="Genomic_DNA"/>
</dbReference>
<dbReference type="PANTHER" id="PTHR42718:SF9">
    <property type="entry name" value="MAJOR FACILITATOR SUPERFAMILY MULTIDRUG TRANSPORTER MFSC"/>
    <property type="match status" value="1"/>
</dbReference>
<evidence type="ECO:0000256" key="5">
    <source>
        <dbReference type="ARBA" id="ARBA00023136"/>
    </source>
</evidence>
<feature type="transmembrane region" description="Helical" evidence="6">
    <location>
        <begin position="118"/>
        <end position="135"/>
    </location>
</feature>
<feature type="domain" description="Major facilitator superfamily (MFS) profile" evidence="7">
    <location>
        <begin position="22"/>
        <end position="536"/>
    </location>
</feature>
<evidence type="ECO:0000313" key="9">
    <source>
        <dbReference type="EMBL" id="RDB71967.1"/>
    </source>
</evidence>
<feature type="transmembrane region" description="Helical" evidence="6">
    <location>
        <begin position="432"/>
        <end position="454"/>
    </location>
</feature>
<dbReference type="PROSITE" id="PS50850">
    <property type="entry name" value="MFS"/>
    <property type="match status" value="1"/>
</dbReference>
<dbReference type="SUPFAM" id="SSF103473">
    <property type="entry name" value="MFS general substrate transporter"/>
    <property type="match status" value="1"/>
</dbReference>
<feature type="transmembrane region" description="Helical" evidence="6">
    <location>
        <begin position="289"/>
        <end position="316"/>
    </location>
</feature>
<evidence type="ECO:0000313" key="10">
    <source>
        <dbReference type="Proteomes" id="UP000253970"/>
    </source>
</evidence>
<dbReference type="GO" id="GO:0005886">
    <property type="term" value="C:plasma membrane"/>
    <property type="evidence" value="ECO:0007669"/>
    <property type="project" value="UniProtKB-SubCell"/>
</dbReference>
<organism evidence="9 10">
    <name type="scientific">Eggerthella lenta</name>
    <name type="common">Eubacterium lentum</name>
    <dbReference type="NCBI Taxonomy" id="84112"/>
    <lineage>
        <taxon>Bacteria</taxon>
        <taxon>Bacillati</taxon>
        <taxon>Actinomycetota</taxon>
        <taxon>Coriobacteriia</taxon>
        <taxon>Eggerthellales</taxon>
        <taxon>Eggerthellaceae</taxon>
        <taxon>Eggerthella</taxon>
    </lineage>
</organism>
<evidence type="ECO:0000313" key="11">
    <source>
        <dbReference type="Proteomes" id="UP000436429"/>
    </source>
</evidence>
<proteinExistence type="predicted"/>
<dbReference type="Proteomes" id="UP000436429">
    <property type="component" value="Unassembled WGS sequence"/>
</dbReference>
<protein>
    <submittedName>
        <fullName evidence="9">MFS transporter</fullName>
    </submittedName>
</protein>
<feature type="transmembrane region" description="Helical" evidence="6">
    <location>
        <begin position="322"/>
        <end position="345"/>
    </location>
</feature>
<feature type="transmembrane region" description="Helical" evidence="6">
    <location>
        <begin position="175"/>
        <end position="197"/>
    </location>
</feature>
<accession>A0A369MM74</accession>
<dbReference type="Gene3D" id="1.20.1250.20">
    <property type="entry name" value="MFS general substrate transporter like domains"/>
    <property type="match status" value="2"/>
</dbReference>
<keyword evidence="5 6" id="KW-0472">Membrane</keyword>
<dbReference type="Pfam" id="PF07690">
    <property type="entry name" value="MFS_1"/>
    <property type="match status" value="1"/>
</dbReference>
<comment type="caution">
    <text evidence="9">The sequence shown here is derived from an EMBL/GenBank/DDBJ whole genome shotgun (WGS) entry which is preliminary data.</text>
</comment>
<evidence type="ECO:0000256" key="2">
    <source>
        <dbReference type="ARBA" id="ARBA00022448"/>
    </source>
</evidence>
<feature type="transmembrane region" description="Helical" evidence="6">
    <location>
        <begin position="383"/>
        <end position="411"/>
    </location>
</feature>
<feature type="transmembrane region" description="Helical" evidence="6">
    <location>
        <begin position="513"/>
        <end position="534"/>
    </location>
</feature>
<dbReference type="InterPro" id="IPR020846">
    <property type="entry name" value="MFS_dom"/>
</dbReference>
<evidence type="ECO:0000256" key="4">
    <source>
        <dbReference type="ARBA" id="ARBA00022989"/>
    </source>
</evidence>
<feature type="transmembrane region" description="Helical" evidence="6">
    <location>
        <begin position="209"/>
        <end position="231"/>
    </location>
</feature>
<dbReference type="EMBL" id="PPTU01000005">
    <property type="protein sequence ID" value="RDB71967.1"/>
    <property type="molecule type" value="Genomic_DNA"/>
</dbReference>
<gene>
    <name evidence="9" type="ORF">C1875_04545</name>
    <name evidence="8" type="ORF">GO726_11255</name>
</gene>
<name>A0A369MM74_EGGLN</name>
<evidence type="ECO:0000313" key="8">
    <source>
        <dbReference type="EMBL" id="MVN33731.1"/>
    </source>
</evidence>
<feature type="transmembrane region" description="Helical" evidence="6">
    <location>
        <begin position="243"/>
        <end position="268"/>
    </location>
</feature>
<dbReference type="InterPro" id="IPR036259">
    <property type="entry name" value="MFS_trans_sf"/>
</dbReference>
<keyword evidence="4 6" id="KW-1133">Transmembrane helix</keyword>
<sequence>MAAKQAAAAAGAQNNAKFLVLPVVILLMAQMGTSGENSALGLANLELVSKLGATVPDIQLANMVYSLIAGAFMVAGGLLGTVIGWKRNFRMGALLCALGEIVMAFSPNMTVLIWGGRVLVGLGASFMIPSVLGLVPKIYHGKNRVQAYGCIGAASGLAAVLPLIIGMLMENAGFRFTYIVLGCYFLLVLLLSFKLPAIEEGGERGKFDGVGTGLAAAGLFLFLIGLSRISVWGLTTPFAEAPFTIFGLSPALPMVVLGLVLIVTLLFVEKRIEAKKGSALLPQAFLKTPQVLAGLVASALTFFFMGIQTILLSPYLMLVAGWSAATMGAMSLLTGIPMFLLAMLIPKLMPNANPRHVLQLGYIVMAGSLLLMYSSISEDGVGIGMYIGFFLVGVGSGISSSHTNNVVALALSDKDAAQSGGVQTTMRNVGQAIGVAALGAVLLFGITSNINAAMEADPDITPTVREAVSQRSITLMSDESFLSTISDIDMTEQEKADLVAINSKARVDASKTAFIVAAVIMAAGLLTTPFITVLRKEEEGATAKQPAAAGLDELEPAAR</sequence>
<feature type="transmembrane region" description="Helical" evidence="6">
    <location>
        <begin position="147"/>
        <end position="169"/>
    </location>
</feature>